<gene>
    <name evidence="1" type="ORF">AAW01_06030</name>
</gene>
<comment type="caution">
    <text evidence="1">The sequence shown here is derived from an EMBL/GenBank/DDBJ whole genome shotgun (WGS) entry which is preliminary data.</text>
</comment>
<keyword evidence="2" id="KW-1185">Reference proteome</keyword>
<accession>A0A0G9MRV0</accession>
<evidence type="ECO:0000313" key="2">
    <source>
        <dbReference type="Proteomes" id="UP000053070"/>
    </source>
</evidence>
<evidence type="ECO:0000313" key="1">
    <source>
        <dbReference type="EMBL" id="KLE33471.1"/>
    </source>
</evidence>
<dbReference type="PATRIC" id="fig|502682.8.peg.1232"/>
<proteinExistence type="predicted"/>
<dbReference type="KEGG" id="egn:BMF35_a0207"/>
<dbReference type="EMBL" id="LBHC01000001">
    <property type="protein sequence ID" value="KLE33471.1"/>
    <property type="molecule type" value="Genomic_DNA"/>
</dbReference>
<protein>
    <submittedName>
        <fullName evidence="1">Uncharacterized protein</fullName>
    </submittedName>
</protein>
<dbReference type="Proteomes" id="UP000053070">
    <property type="component" value="Unassembled WGS sequence"/>
</dbReference>
<dbReference type="AlphaFoldDB" id="A0A0G9MRV0"/>
<name>A0A0G9MRV0_9SPHN</name>
<reference evidence="1 2" key="1">
    <citation type="submission" date="2015-04" db="EMBL/GenBank/DDBJ databases">
        <title>The draft genome sequence of Erythrobacr gangjinensis K7-2.</title>
        <authorList>
            <person name="Zhuang L."/>
            <person name="Liu Y."/>
            <person name="Shao Z."/>
        </authorList>
    </citation>
    <scope>NUCLEOTIDE SEQUENCE [LARGE SCALE GENOMIC DNA]</scope>
    <source>
        <strain evidence="1 2">K7-2</strain>
    </source>
</reference>
<sequence>MAPLLAVLLLACGAGFADHPSDGPQSVVLEMPDGAEDKLGSEKQQRFSTLRDELRTRALQEAADLGEAPVGFGEQIGHRGDRLLIGAVGPQGGVFYAIPFFGEFPGPDGDDPWTMLRQDGVRDVFDACRFTIRADDLPAPHRFADRWRFTNLWADPNTCVPQMAGDTTPIDPHRPGYRIFRHNAEVEPGIHLAVVELPDGYSSDFNPDTALDTYAGARTITRSMALPLFGWHSGFADLADGARLFIYAEAHEWESAAACVIEGLDWQRFREFDRPRTARDPLREWCRGVLSQHRQAMRQRRAERFRSMPPPVIQTTPVD</sequence>
<organism evidence="1 2">
    <name type="scientific">Aurantiacibacter gangjinensis</name>
    <dbReference type="NCBI Taxonomy" id="502682"/>
    <lineage>
        <taxon>Bacteria</taxon>
        <taxon>Pseudomonadati</taxon>
        <taxon>Pseudomonadota</taxon>
        <taxon>Alphaproteobacteria</taxon>
        <taxon>Sphingomonadales</taxon>
        <taxon>Erythrobacteraceae</taxon>
        <taxon>Aurantiacibacter</taxon>
    </lineage>
</organism>